<reference evidence="3 4" key="1">
    <citation type="submission" date="2016-07" db="EMBL/GenBank/DDBJ databases">
        <title>Pervasive Adenine N6-methylation of Active Genes in Fungi.</title>
        <authorList>
            <consortium name="DOE Joint Genome Institute"/>
            <person name="Mondo S.J."/>
            <person name="Dannebaum R.O."/>
            <person name="Kuo R.C."/>
            <person name="Labutti K."/>
            <person name="Haridas S."/>
            <person name="Kuo A."/>
            <person name="Salamov A."/>
            <person name="Ahrendt S.R."/>
            <person name="Lipzen A."/>
            <person name="Sullivan W."/>
            <person name="Andreopoulos W.B."/>
            <person name="Clum A."/>
            <person name="Lindquist E."/>
            <person name="Daum C."/>
            <person name="Ramamoorthy G.K."/>
            <person name="Gryganskyi A."/>
            <person name="Culley D."/>
            <person name="Magnuson J.K."/>
            <person name="James T.Y."/>
            <person name="O'Malley M.A."/>
            <person name="Stajich J.E."/>
            <person name="Spatafora J.W."/>
            <person name="Visel A."/>
            <person name="Grigoriev I.V."/>
        </authorList>
    </citation>
    <scope>NUCLEOTIDE SEQUENCE [LARGE SCALE GENOMIC DNA]</scope>
    <source>
        <strain evidence="3 4">CBS 115471</strain>
    </source>
</reference>
<feature type="transmembrane region" description="Helical" evidence="2">
    <location>
        <begin position="217"/>
        <end position="235"/>
    </location>
</feature>
<dbReference type="STRING" id="1231657.A0A1Y1YIZ5"/>
<organism evidence="3 4">
    <name type="scientific">Clohesyomyces aquaticus</name>
    <dbReference type="NCBI Taxonomy" id="1231657"/>
    <lineage>
        <taxon>Eukaryota</taxon>
        <taxon>Fungi</taxon>
        <taxon>Dikarya</taxon>
        <taxon>Ascomycota</taxon>
        <taxon>Pezizomycotina</taxon>
        <taxon>Dothideomycetes</taxon>
        <taxon>Pleosporomycetidae</taxon>
        <taxon>Pleosporales</taxon>
        <taxon>Lindgomycetaceae</taxon>
        <taxon>Clohesyomyces</taxon>
    </lineage>
</organism>
<keyword evidence="4" id="KW-1185">Reference proteome</keyword>
<dbReference type="EMBL" id="MCFA01000224">
    <property type="protein sequence ID" value="ORX97952.1"/>
    <property type="molecule type" value="Genomic_DNA"/>
</dbReference>
<gene>
    <name evidence="3" type="ORF">BCR34DRAFT_158720</name>
</gene>
<dbReference type="OrthoDB" id="3344043at2759"/>
<accession>A0A1Y1YIZ5</accession>
<feature type="transmembrane region" description="Helical" evidence="2">
    <location>
        <begin position="601"/>
        <end position="627"/>
    </location>
</feature>
<feature type="region of interest" description="Disordered" evidence="1">
    <location>
        <begin position="658"/>
        <end position="702"/>
    </location>
</feature>
<feature type="compositionally biased region" description="Polar residues" evidence="1">
    <location>
        <begin position="684"/>
        <end position="694"/>
    </location>
</feature>
<feature type="region of interest" description="Disordered" evidence="1">
    <location>
        <begin position="31"/>
        <end position="55"/>
    </location>
</feature>
<feature type="compositionally biased region" description="Polar residues" evidence="1">
    <location>
        <begin position="31"/>
        <end position="42"/>
    </location>
</feature>
<keyword evidence="2" id="KW-0472">Membrane</keyword>
<comment type="caution">
    <text evidence="3">The sequence shown here is derived from an EMBL/GenBank/DDBJ whole genome shotgun (WGS) entry which is preliminary data.</text>
</comment>
<evidence type="ECO:0000256" key="1">
    <source>
        <dbReference type="SAM" id="MobiDB-lite"/>
    </source>
</evidence>
<dbReference type="Proteomes" id="UP000193144">
    <property type="component" value="Unassembled WGS sequence"/>
</dbReference>
<keyword evidence="2" id="KW-1133">Transmembrane helix</keyword>
<feature type="transmembrane region" description="Helical" evidence="2">
    <location>
        <begin position="135"/>
        <end position="156"/>
    </location>
</feature>
<name>A0A1Y1YIZ5_9PLEO</name>
<evidence type="ECO:0000313" key="3">
    <source>
        <dbReference type="EMBL" id="ORX97952.1"/>
    </source>
</evidence>
<protein>
    <submittedName>
        <fullName evidence="3">Uncharacterized protein</fullName>
    </submittedName>
</protein>
<feature type="region of interest" description="Disordered" evidence="1">
    <location>
        <begin position="1"/>
        <end position="20"/>
    </location>
</feature>
<proteinExistence type="predicted"/>
<sequence>MEIPQEHQSLSKEAQPSVKEKEISTLSSIRSFNSTLNPGSPYTTGGSTSTTKRVDPASPIQRRKIIVIGSIVAIPMIVCDCIILWIVFKNQVEASTCPYPELCHAKLNGTASSSYYYIDFPAARLAFVSSWSSTIAFSLVSLLMTLFSYTAAWQLVSYSKDTQKPPSFLPTPYQMTFLLRVMNAELLALTDLVQYRVEGLFSRIKGKTRRIHTTSKILQLAILVFLLGLLGSILIQGADTWLHIATISVNIVKLSAESQSAYQYGRGLAPWCFNRPLLGSKCNRNYWGCGIDCAVDDDGELKSYDLANMTTVYEVIAAKSSEHTVMNYTDADGLQFAIAAPAKVPSNIDWEAESFAVSTQCRAIPYSACDVDAQNTPVENPILHFNCSEERAGIDVAGDAYYWNQQMMYFDFHKYIHEKPAFSPTTLSGGPSPDGMETINTTAPNVTDSEANDVFRNPWHWIAAIAVYEDNDLLSSTQPDIWRAGWVYDLMMLLCNTTVWEVTYTSVDGQVQSMTSTMSNSSVAGIISMPSAYVWGNMGDAFSTAVDDANQAQSSTHDMVNAYSLAMSHRFVATLSGQLNERASPKVQRGDSLLITQTSKAAFWCLVLLNLLFALFGIILAGIALFISSVDVHQIQMRLSIAGLTAEVFEKAHSQKAAKSETDLFPENDKEPTTRRIGVRRTDTGGTVLSSSEKSGFEIEKV</sequence>
<evidence type="ECO:0000256" key="2">
    <source>
        <dbReference type="SAM" id="Phobius"/>
    </source>
</evidence>
<dbReference type="AlphaFoldDB" id="A0A1Y1YIZ5"/>
<feature type="compositionally biased region" description="Basic and acidic residues" evidence="1">
    <location>
        <begin position="658"/>
        <end position="674"/>
    </location>
</feature>
<keyword evidence="2" id="KW-0812">Transmembrane</keyword>
<feature type="transmembrane region" description="Helical" evidence="2">
    <location>
        <begin position="65"/>
        <end position="88"/>
    </location>
</feature>
<feature type="compositionally biased region" description="Polar residues" evidence="1">
    <location>
        <begin position="1"/>
        <end position="14"/>
    </location>
</feature>
<evidence type="ECO:0000313" key="4">
    <source>
        <dbReference type="Proteomes" id="UP000193144"/>
    </source>
</evidence>